<reference evidence="1" key="1">
    <citation type="submission" date="2020-11" db="EMBL/GenBank/DDBJ databases">
        <authorList>
            <person name="Tran Van P."/>
        </authorList>
    </citation>
    <scope>NUCLEOTIDE SEQUENCE</scope>
</reference>
<accession>A0A7R8ZVA1</accession>
<organism evidence="1">
    <name type="scientific">Cyprideis torosa</name>
    <dbReference type="NCBI Taxonomy" id="163714"/>
    <lineage>
        <taxon>Eukaryota</taxon>
        <taxon>Metazoa</taxon>
        <taxon>Ecdysozoa</taxon>
        <taxon>Arthropoda</taxon>
        <taxon>Crustacea</taxon>
        <taxon>Oligostraca</taxon>
        <taxon>Ostracoda</taxon>
        <taxon>Podocopa</taxon>
        <taxon>Podocopida</taxon>
        <taxon>Cytherocopina</taxon>
        <taxon>Cytheroidea</taxon>
        <taxon>Cytherideidae</taxon>
        <taxon>Cyprideis</taxon>
    </lineage>
</organism>
<dbReference type="EMBL" id="OB665478">
    <property type="protein sequence ID" value="CAD7232999.1"/>
    <property type="molecule type" value="Genomic_DNA"/>
</dbReference>
<evidence type="ECO:0000313" key="1">
    <source>
        <dbReference type="EMBL" id="CAD7232999.1"/>
    </source>
</evidence>
<protein>
    <submittedName>
        <fullName evidence="1">Uncharacterized protein</fullName>
    </submittedName>
</protein>
<dbReference type="AlphaFoldDB" id="A0A7R8ZVA1"/>
<dbReference type="OrthoDB" id="6049566at2759"/>
<gene>
    <name evidence="1" type="ORF">CTOB1V02_LOCUS10824</name>
</gene>
<sequence>MLSHVMDKFNMDMSTLLELFRDQQRYEWLPTKEEIPKSIGDPTPESALQALETSSFLPTLYEFFQKYSVGLEQVLLDEAIYEGEYLEDLKVTEDRVGALLCELQVSMMEKGITPNPDVSREIMSEEFRDIESDAMRNLRDWIILRDLMNALEFSLDALAYLEEHVPENEKNRTQNGI</sequence>
<proteinExistence type="predicted"/>
<name>A0A7R8ZVA1_9CRUS</name>